<evidence type="ECO:0000256" key="4">
    <source>
        <dbReference type="ARBA" id="ARBA00013603"/>
    </source>
</evidence>
<dbReference type="InterPro" id="IPR008564">
    <property type="entry name" value="TVP23-like"/>
</dbReference>
<dbReference type="PANTHER" id="PTHR13019">
    <property type="entry name" value="GOLGI APPARATUS MEMBRANE PROTEIN TVP23"/>
    <property type="match status" value="1"/>
</dbReference>
<accession>A0ABR1F7K9</accession>
<keyword evidence="10" id="KW-1185">Reference proteome</keyword>
<dbReference type="RefSeq" id="XP_064768867.1">
    <property type="nucleotide sequence ID" value="XM_064909655.1"/>
</dbReference>
<evidence type="ECO:0000256" key="6">
    <source>
        <dbReference type="ARBA" id="ARBA00022989"/>
    </source>
</evidence>
<organism evidence="9 10">
    <name type="scientific">Myxozyma melibiosi</name>
    <dbReference type="NCBI Taxonomy" id="54550"/>
    <lineage>
        <taxon>Eukaryota</taxon>
        <taxon>Fungi</taxon>
        <taxon>Dikarya</taxon>
        <taxon>Ascomycota</taxon>
        <taxon>Saccharomycotina</taxon>
        <taxon>Lipomycetes</taxon>
        <taxon>Lipomycetales</taxon>
        <taxon>Lipomycetaceae</taxon>
        <taxon>Myxozyma</taxon>
    </lineage>
</organism>
<feature type="transmembrane region" description="Helical" evidence="8">
    <location>
        <begin position="41"/>
        <end position="59"/>
    </location>
</feature>
<protein>
    <recommendedName>
        <fullName evidence="4 8">Golgi apparatus membrane protein TVP23</fullName>
    </recommendedName>
</protein>
<dbReference type="Pfam" id="PF05832">
    <property type="entry name" value="DUF846"/>
    <property type="match status" value="1"/>
</dbReference>
<comment type="caution">
    <text evidence="9">The sequence shown here is derived from an EMBL/GenBank/DDBJ whole genome shotgun (WGS) entry which is preliminary data.</text>
</comment>
<keyword evidence="7 8" id="KW-0472">Membrane</keyword>
<feature type="transmembrane region" description="Helical" evidence="8">
    <location>
        <begin position="130"/>
        <end position="149"/>
    </location>
</feature>
<comment type="similarity">
    <text evidence="3 8">Belongs to the TVP23 family.</text>
</comment>
<comment type="function">
    <text evidence="1 8">Golgi membrane protein involved in vesicular trafficking.</text>
</comment>
<dbReference type="GeneID" id="90035167"/>
<evidence type="ECO:0000256" key="5">
    <source>
        <dbReference type="ARBA" id="ARBA00022692"/>
    </source>
</evidence>
<keyword evidence="8" id="KW-0333">Golgi apparatus</keyword>
<feature type="transmembrane region" description="Helical" evidence="8">
    <location>
        <begin position="12"/>
        <end position="35"/>
    </location>
</feature>
<evidence type="ECO:0000256" key="3">
    <source>
        <dbReference type="ARBA" id="ARBA00005467"/>
    </source>
</evidence>
<evidence type="ECO:0000256" key="1">
    <source>
        <dbReference type="ARBA" id="ARBA00003246"/>
    </source>
</evidence>
<evidence type="ECO:0000256" key="2">
    <source>
        <dbReference type="ARBA" id="ARBA00004653"/>
    </source>
</evidence>
<evidence type="ECO:0000256" key="8">
    <source>
        <dbReference type="RuleBase" id="RU361206"/>
    </source>
</evidence>
<comment type="subcellular location">
    <subcellularLocation>
        <location evidence="2 8">Golgi apparatus membrane</location>
        <topology evidence="2 8">Multi-pass membrane protein</topology>
    </subcellularLocation>
</comment>
<dbReference type="Proteomes" id="UP001498771">
    <property type="component" value="Unassembled WGS sequence"/>
</dbReference>
<evidence type="ECO:0000313" key="9">
    <source>
        <dbReference type="EMBL" id="KAK7205834.1"/>
    </source>
</evidence>
<gene>
    <name evidence="9" type="ORF">BZA70DRAFT_143525</name>
</gene>
<feature type="transmembrane region" description="Helical" evidence="8">
    <location>
        <begin position="104"/>
        <end position="124"/>
    </location>
</feature>
<name>A0ABR1F7K9_9ASCO</name>
<proteinExistence type="inferred from homology"/>
<evidence type="ECO:0000313" key="10">
    <source>
        <dbReference type="Proteomes" id="UP001498771"/>
    </source>
</evidence>
<reference evidence="9 10" key="1">
    <citation type="submission" date="2024-03" db="EMBL/GenBank/DDBJ databases">
        <title>Genome-scale model development and genomic sequencing of the oleaginous clade Lipomyces.</title>
        <authorList>
            <consortium name="Lawrence Berkeley National Laboratory"/>
            <person name="Czajka J.J."/>
            <person name="Han Y."/>
            <person name="Kim J."/>
            <person name="Mondo S.J."/>
            <person name="Hofstad B.A."/>
            <person name="Robles A."/>
            <person name="Haridas S."/>
            <person name="Riley R."/>
            <person name="LaButti K."/>
            <person name="Pangilinan J."/>
            <person name="Andreopoulos W."/>
            <person name="Lipzen A."/>
            <person name="Yan J."/>
            <person name="Wang M."/>
            <person name="Ng V."/>
            <person name="Grigoriev I.V."/>
            <person name="Spatafora J.W."/>
            <person name="Magnuson J.K."/>
            <person name="Baker S.E."/>
            <person name="Pomraning K.R."/>
        </authorList>
    </citation>
    <scope>NUCLEOTIDE SEQUENCE [LARGE SCALE GENOMIC DNA]</scope>
    <source>
        <strain evidence="9 10">Phaff 52-87</strain>
    </source>
</reference>
<evidence type="ECO:0000256" key="7">
    <source>
        <dbReference type="ARBA" id="ARBA00023136"/>
    </source>
</evidence>
<sequence length="191" mass="21227">MADEVNALRFSLSGHPVALGFFLGFRLAALLTYIFGLIFTSNFVLIFIIVMLLLAADFWNTKNVSGRILVGLRWWNESSANGDSVWVFESADPQRQINGTDARFFWTTLYSTPVIWGLLALLAILKFELIWLSLVVIAVILSSTNAMAFTRCDRFGKANGIANSMFARSSRSIMQRFGGSILSRVYGGYSG</sequence>
<dbReference type="EMBL" id="JBBJBU010000004">
    <property type="protein sequence ID" value="KAK7205834.1"/>
    <property type="molecule type" value="Genomic_DNA"/>
</dbReference>
<dbReference type="PANTHER" id="PTHR13019:SF7">
    <property type="entry name" value="GOLGI APPARATUS MEMBRANE PROTEIN TVP23"/>
    <property type="match status" value="1"/>
</dbReference>
<keyword evidence="5 8" id="KW-0812">Transmembrane</keyword>
<keyword evidence="6 8" id="KW-1133">Transmembrane helix</keyword>